<accession>A0AAV4YAQ5</accession>
<sequence>MESFCVGFKEECSNYSYQSERTTAHQIGELHSSSSAPKRRGRPSKCAIVRKRVSLPAFLSGKRECPSGHTPEVGRATMRSEIFAMPGIGFSSAPNRGHLHFFLKGPDAMGS</sequence>
<dbReference type="EMBL" id="BPLR01001576">
    <property type="protein sequence ID" value="GIZ03247.1"/>
    <property type="molecule type" value="Genomic_DNA"/>
</dbReference>
<evidence type="ECO:0000313" key="2">
    <source>
        <dbReference type="Proteomes" id="UP001054945"/>
    </source>
</evidence>
<dbReference type="AlphaFoldDB" id="A0AAV4YAQ5"/>
<keyword evidence="2" id="KW-1185">Reference proteome</keyword>
<name>A0AAV4YAQ5_CAEEX</name>
<proteinExistence type="predicted"/>
<gene>
    <name evidence="1" type="ORF">CEXT_499591</name>
</gene>
<organism evidence="1 2">
    <name type="scientific">Caerostris extrusa</name>
    <name type="common">Bark spider</name>
    <name type="synonym">Caerostris bankana</name>
    <dbReference type="NCBI Taxonomy" id="172846"/>
    <lineage>
        <taxon>Eukaryota</taxon>
        <taxon>Metazoa</taxon>
        <taxon>Ecdysozoa</taxon>
        <taxon>Arthropoda</taxon>
        <taxon>Chelicerata</taxon>
        <taxon>Arachnida</taxon>
        <taxon>Araneae</taxon>
        <taxon>Araneomorphae</taxon>
        <taxon>Entelegynae</taxon>
        <taxon>Araneoidea</taxon>
        <taxon>Araneidae</taxon>
        <taxon>Caerostris</taxon>
    </lineage>
</organism>
<protein>
    <submittedName>
        <fullName evidence="1">Uncharacterized protein</fullName>
    </submittedName>
</protein>
<reference evidence="1 2" key="1">
    <citation type="submission" date="2021-06" db="EMBL/GenBank/DDBJ databases">
        <title>Caerostris extrusa draft genome.</title>
        <authorList>
            <person name="Kono N."/>
            <person name="Arakawa K."/>
        </authorList>
    </citation>
    <scope>NUCLEOTIDE SEQUENCE [LARGE SCALE GENOMIC DNA]</scope>
</reference>
<comment type="caution">
    <text evidence="1">The sequence shown here is derived from an EMBL/GenBank/DDBJ whole genome shotgun (WGS) entry which is preliminary data.</text>
</comment>
<evidence type="ECO:0000313" key="1">
    <source>
        <dbReference type="EMBL" id="GIZ03247.1"/>
    </source>
</evidence>
<dbReference type="Proteomes" id="UP001054945">
    <property type="component" value="Unassembled WGS sequence"/>
</dbReference>